<evidence type="ECO:0000256" key="5">
    <source>
        <dbReference type="ARBA" id="ARBA00023065"/>
    </source>
</evidence>
<dbReference type="SUPFAM" id="SSF161111">
    <property type="entry name" value="Cation efflux protein transmembrane domain-like"/>
    <property type="match status" value="1"/>
</dbReference>
<evidence type="ECO:0000256" key="3">
    <source>
        <dbReference type="ARBA" id="ARBA00022692"/>
    </source>
</evidence>
<dbReference type="GO" id="GO:0006882">
    <property type="term" value="P:intracellular zinc ion homeostasis"/>
    <property type="evidence" value="ECO:0007669"/>
    <property type="project" value="InterPro"/>
</dbReference>
<accession>A0A4Q7LK85</accession>
<keyword evidence="2" id="KW-0813">Transport</keyword>
<dbReference type="Proteomes" id="UP000293433">
    <property type="component" value="Unassembled WGS sequence"/>
</dbReference>
<feature type="transmembrane region" description="Helical" evidence="8">
    <location>
        <begin position="102"/>
        <end position="123"/>
    </location>
</feature>
<dbReference type="EMBL" id="SGWV01000009">
    <property type="protein sequence ID" value="RZS54552.1"/>
    <property type="molecule type" value="Genomic_DNA"/>
</dbReference>
<feature type="transmembrane region" description="Helical" evidence="8">
    <location>
        <begin position="213"/>
        <end position="234"/>
    </location>
</feature>
<name>A0A4Q7LK85_9BURK</name>
<dbReference type="GO" id="GO:0005385">
    <property type="term" value="F:zinc ion transmembrane transporter activity"/>
    <property type="evidence" value="ECO:0007669"/>
    <property type="project" value="InterPro"/>
</dbReference>
<dbReference type="GO" id="GO:0016020">
    <property type="term" value="C:membrane"/>
    <property type="evidence" value="ECO:0007669"/>
    <property type="project" value="UniProtKB-SubCell"/>
</dbReference>
<evidence type="ECO:0000259" key="9">
    <source>
        <dbReference type="Pfam" id="PF01545"/>
    </source>
</evidence>
<dbReference type="NCBIfam" id="NF033827">
    <property type="entry name" value="CDF_efflux_DmeF"/>
    <property type="match status" value="1"/>
</dbReference>
<evidence type="ECO:0000313" key="11">
    <source>
        <dbReference type="Proteomes" id="UP000293433"/>
    </source>
</evidence>
<feature type="transmembrane region" description="Helical" evidence="8">
    <location>
        <begin position="135"/>
        <end position="155"/>
    </location>
</feature>
<feature type="transmembrane region" description="Helical" evidence="8">
    <location>
        <begin position="63"/>
        <end position="81"/>
    </location>
</feature>
<keyword evidence="3 8" id="KW-0812">Transmembrane</keyword>
<dbReference type="OrthoDB" id="271709at2"/>
<sequence>MHDRTDAAPSDPSAPWEHHHRFDTGNAAAERGTRQVLVITLLMMAAEIVAGLVYGSMALLADGIHMSSHALAIGLSALAYASARRLADDPRYAFGTWKIEVLAGYTSAVLLVVVAILMAVGSIERLLSPEPIRYIEAMVVAGIGLVVNLVCALILGGAHGHEHGHGHAHGHGHPHGHEHGHGHDHAHPHDSDHPDHAAAPPADLNLRSAYVHVLTDAATSVLALVALAAGWLWGWSWLDPVLGLVGALVVLHWSRGLLGDSSRVLLDREMDHPVVDEIRAAIAAHGRDGATRLTDLHVWRIGRASHACTLVLVTDDARLTPAQVRAWLAAHEEIVHVTIEIHLRPAP</sequence>
<comment type="caution">
    <text evidence="10">The sequence shown here is derived from an EMBL/GenBank/DDBJ whole genome shotgun (WGS) entry which is preliminary data.</text>
</comment>
<dbReference type="InterPro" id="IPR027469">
    <property type="entry name" value="Cation_efflux_TMD_sf"/>
</dbReference>
<protein>
    <submittedName>
        <fullName evidence="10">Cation diffusion facilitator family transporter</fullName>
    </submittedName>
</protein>
<evidence type="ECO:0000256" key="4">
    <source>
        <dbReference type="ARBA" id="ARBA00022989"/>
    </source>
</evidence>
<keyword evidence="5" id="KW-0406">Ion transport</keyword>
<evidence type="ECO:0000256" key="8">
    <source>
        <dbReference type="SAM" id="Phobius"/>
    </source>
</evidence>
<dbReference type="InterPro" id="IPR045316">
    <property type="entry name" value="Msc2-like"/>
</dbReference>
<comment type="subcellular location">
    <subcellularLocation>
        <location evidence="1">Membrane</location>
        <topology evidence="1">Multi-pass membrane protein</topology>
    </subcellularLocation>
</comment>
<feature type="transmembrane region" description="Helical" evidence="8">
    <location>
        <begin position="36"/>
        <end position="57"/>
    </location>
</feature>
<dbReference type="PANTHER" id="PTHR45755:SF4">
    <property type="entry name" value="ZINC TRANSPORTER 7"/>
    <property type="match status" value="1"/>
</dbReference>
<dbReference type="InterPro" id="IPR058533">
    <property type="entry name" value="Cation_efflux_TM"/>
</dbReference>
<organism evidence="10 11">
    <name type="scientific">Sphaerotilus mobilis</name>
    <dbReference type="NCBI Taxonomy" id="47994"/>
    <lineage>
        <taxon>Bacteria</taxon>
        <taxon>Pseudomonadati</taxon>
        <taxon>Pseudomonadota</taxon>
        <taxon>Betaproteobacteria</taxon>
        <taxon>Burkholderiales</taxon>
        <taxon>Sphaerotilaceae</taxon>
        <taxon>Sphaerotilus</taxon>
    </lineage>
</organism>
<dbReference type="AlphaFoldDB" id="A0A4Q7LK85"/>
<dbReference type="NCBIfam" id="TIGR01297">
    <property type="entry name" value="CDF"/>
    <property type="match status" value="1"/>
</dbReference>
<keyword evidence="11" id="KW-1185">Reference proteome</keyword>
<gene>
    <name evidence="10" type="ORF">EV685_2029</name>
</gene>
<evidence type="ECO:0000313" key="10">
    <source>
        <dbReference type="EMBL" id="RZS54552.1"/>
    </source>
</evidence>
<reference evidence="10 11" key="1">
    <citation type="submission" date="2019-02" db="EMBL/GenBank/DDBJ databases">
        <title>Genomic Encyclopedia of Type Strains, Phase IV (KMG-IV): sequencing the most valuable type-strain genomes for metagenomic binning, comparative biology and taxonomic classification.</title>
        <authorList>
            <person name="Goeker M."/>
        </authorList>
    </citation>
    <scope>NUCLEOTIDE SEQUENCE [LARGE SCALE GENOMIC DNA]</scope>
    <source>
        <strain evidence="10 11">DSM 10617</strain>
    </source>
</reference>
<feature type="domain" description="Cation efflux protein transmembrane" evidence="9">
    <location>
        <begin position="37"/>
        <end position="266"/>
    </location>
</feature>
<evidence type="ECO:0000256" key="1">
    <source>
        <dbReference type="ARBA" id="ARBA00004141"/>
    </source>
</evidence>
<feature type="region of interest" description="Disordered" evidence="7">
    <location>
        <begin position="162"/>
        <end position="198"/>
    </location>
</feature>
<keyword evidence="4 8" id="KW-1133">Transmembrane helix</keyword>
<dbReference type="InterPro" id="IPR002524">
    <property type="entry name" value="Cation_efflux"/>
</dbReference>
<keyword evidence="6 8" id="KW-0472">Membrane</keyword>
<evidence type="ECO:0000256" key="6">
    <source>
        <dbReference type="ARBA" id="ARBA00023136"/>
    </source>
</evidence>
<evidence type="ECO:0000256" key="2">
    <source>
        <dbReference type="ARBA" id="ARBA00022448"/>
    </source>
</evidence>
<dbReference type="PANTHER" id="PTHR45755">
    <property type="match status" value="1"/>
</dbReference>
<proteinExistence type="predicted"/>
<feature type="region of interest" description="Disordered" evidence="7">
    <location>
        <begin position="1"/>
        <end position="20"/>
    </location>
</feature>
<dbReference type="RefSeq" id="WP_130481894.1">
    <property type="nucleotide sequence ID" value="NZ_SGWV01000009.1"/>
</dbReference>
<evidence type="ECO:0000256" key="7">
    <source>
        <dbReference type="SAM" id="MobiDB-lite"/>
    </source>
</evidence>
<dbReference type="Pfam" id="PF01545">
    <property type="entry name" value="Cation_efflux"/>
    <property type="match status" value="1"/>
</dbReference>
<dbReference type="Gene3D" id="1.20.1510.10">
    <property type="entry name" value="Cation efflux protein transmembrane domain"/>
    <property type="match status" value="1"/>
</dbReference>
<feature type="compositionally biased region" description="Basic and acidic residues" evidence="7">
    <location>
        <begin position="175"/>
        <end position="196"/>
    </location>
</feature>